<feature type="domain" description="AB hydrolase-1" evidence="2">
    <location>
        <begin position="17"/>
        <end position="248"/>
    </location>
</feature>
<dbReference type="SUPFAM" id="SSF53474">
    <property type="entry name" value="alpha/beta-Hydrolases"/>
    <property type="match status" value="1"/>
</dbReference>
<proteinExistence type="predicted"/>
<protein>
    <submittedName>
        <fullName evidence="3">Alpha/beta fold hydrolase</fullName>
    </submittedName>
</protein>
<dbReference type="Proteomes" id="UP000631034">
    <property type="component" value="Unassembled WGS sequence"/>
</dbReference>
<evidence type="ECO:0000256" key="1">
    <source>
        <dbReference type="ARBA" id="ARBA00022801"/>
    </source>
</evidence>
<dbReference type="InterPro" id="IPR000073">
    <property type="entry name" value="AB_hydrolase_1"/>
</dbReference>
<reference evidence="3" key="1">
    <citation type="submission" date="2020-10" db="EMBL/GenBank/DDBJ databases">
        <title>Genome sequence of the unusual species of purple photosynthetic bacteria, Phaeovibrio sulfidiphilus DSM 23193, type strain.</title>
        <authorList>
            <person name="Kyndt J.A."/>
            <person name="Meyer T.E."/>
        </authorList>
    </citation>
    <scope>NUCLEOTIDE SEQUENCE</scope>
    <source>
        <strain evidence="3">DSM 23193</strain>
    </source>
</reference>
<accession>A0A8J6YTU7</accession>
<dbReference type="AlphaFoldDB" id="A0A8J6YTU7"/>
<evidence type="ECO:0000313" key="3">
    <source>
        <dbReference type="EMBL" id="MBE1236314.1"/>
    </source>
</evidence>
<dbReference type="Pfam" id="PF00561">
    <property type="entry name" value="Abhydrolase_1"/>
    <property type="match status" value="1"/>
</dbReference>
<keyword evidence="4" id="KW-1185">Reference proteome</keyword>
<comment type="caution">
    <text evidence="3">The sequence shown here is derived from an EMBL/GenBank/DDBJ whole genome shotgun (WGS) entry which is preliminary data.</text>
</comment>
<dbReference type="RefSeq" id="WP_192533181.1">
    <property type="nucleotide sequence ID" value="NZ_JACZHT010000001.1"/>
</dbReference>
<dbReference type="PANTHER" id="PTHR46118:SF4">
    <property type="entry name" value="PROTEIN ABHD11"/>
    <property type="match status" value="1"/>
</dbReference>
<organism evidence="3 4">
    <name type="scientific">Phaeovibrio sulfidiphilus</name>
    <dbReference type="NCBI Taxonomy" id="1220600"/>
    <lineage>
        <taxon>Bacteria</taxon>
        <taxon>Pseudomonadati</taxon>
        <taxon>Pseudomonadota</taxon>
        <taxon>Alphaproteobacteria</taxon>
        <taxon>Rhodospirillales</taxon>
        <taxon>Rhodospirillaceae</taxon>
        <taxon>Phaeovibrio</taxon>
    </lineage>
</organism>
<dbReference type="GO" id="GO:0016787">
    <property type="term" value="F:hydrolase activity"/>
    <property type="evidence" value="ECO:0007669"/>
    <property type="project" value="UniProtKB-KW"/>
</dbReference>
<sequence>MSACRRMQRLGTPGTVPVVFLHGLFGSAANWRSVVTPLADVADMHLLDLPNHGGAAWTEDMTYPAMAADVLSWLDAEGLEAPLLVGFSMGGKVAMTLALSAPERLDALAVLDIAPATSPDMEGAERLIALMERLPVDTFATRREAEEALNRDLDEPRLRGFLLQNLERDAGGHFRWRLNLPVLKASLPALKGFPALPGDAVFDAPTVFVKAGRSAYLSDADRPRIRTLFPRSRMVTVRDSGHWLNADAPATLTALLRAFIESAAARRAAWSAGE</sequence>
<name>A0A8J6YTU7_9PROT</name>
<gene>
    <name evidence="3" type="ORF">IHV25_01420</name>
</gene>
<dbReference type="PANTHER" id="PTHR46118">
    <property type="entry name" value="PROTEIN ABHD11"/>
    <property type="match status" value="1"/>
</dbReference>
<dbReference type="InterPro" id="IPR029058">
    <property type="entry name" value="AB_hydrolase_fold"/>
</dbReference>
<evidence type="ECO:0000259" key="2">
    <source>
        <dbReference type="Pfam" id="PF00561"/>
    </source>
</evidence>
<dbReference type="Gene3D" id="3.40.50.1820">
    <property type="entry name" value="alpha/beta hydrolase"/>
    <property type="match status" value="1"/>
</dbReference>
<dbReference type="EMBL" id="JACZHT010000001">
    <property type="protein sequence ID" value="MBE1236314.1"/>
    <property type="molecule type" value="Genomic_DNA"/>
</dbReference>
<keyword evidence="1 3" id="KW-0378">Hydrolase</keyword>
<evidence type="ECO:0000313" key="4">
    <source>
        <dbReference type="Proteomes" id="UP000631034"/>
    </source>
</evidence>